<dbReference type="AlphaFoldDB" id="E6XAB1"/>
<dbReference type="NCBIfam" id="NF040657">
    <property type="entry name" value="immun_SitI3"/>
    <property type="match status" value="1"/>
</dbReference>
<dbReference type="STRING" id="688270.Celal_1498"/>
<keyword evidence="2" id="KW-1185">Reference proteome</keyword>
<gene>
    <name evidence="1" type="ordered locus">Celal_1498</name>
</gene>
<dbReference type="KEGG" id="cao:Celal_1498"/>
<name>E6XAB1_CELAD</name>
<proteinExistence type="predicted"/>
<protein>
    <submittedName>
        <fullName evidence="1">Uncharacterized protein</fullName>
    </submittedName>
</protein>
<accession>E6XAB1</accession>
<dbReference type="Proteomes" id="UP000008634">
    <property type="component" value="Chromosome"/>
</dbReference>
<reference evidence="1 2" key="1">
    <citation type="journal article" date="2010" name="Stand. Genomic Sci.">
        <title>Complete genome sequence of Cellulophaga algicola type strain (IC166).</title>
        <authorList>
            <person name="Abt B."/>
            <person name="Lu M."/>
            <person name="Misra M."/>
            <person name="Han C."/>
            <person name="Nolan M."/>
            <person name="Lucas S."/>
            <person name="Hammon N."/>
            <person name="Deshpande S."/>
            <person name="Cheng J.F."/>
            <person name="Tapia R."/>
            <person name="Goodwin L."/>
            <person name="Pitluck S."/>
            <person name="Liolios K."/>
            <person name="Pagani I."/>
            <person name="Ivanova N."/>
            <person name="Mavromatis K."/>
            <person name="Ovchinikova G."/>
            <person name="Pati A."/>
            <person name="Chen A."/>
            <person name="Palaniappan K."/>
            <person name="Land M."/>
            <person name="Hauser L."/>
            <person name="Chang Y.J."/>
            <person name="Jeffries C.D."/>
            <person name="Detter J.C."/>
            <person name="Brambilla E."/>
            <person name="Rohde M."/>
            <person name="Tindall B.J."/>
            <person name="Goker M."/>
            <person name="Woyke T."/>
            <person name="Bristow J."/>
            <person name="Eisen J.A."/>
            <person name="Markowitz V."/>
            <person name="Hugenholtz P."/>
            <person name="Kyrpides N.C."/>
            <person name="Klenk H.P."/>
            <person name="Lapidus A."/>
        </authorList>
    </citation>
    <scope>NUCLEOTIDE SEQUENCE [LARGE SCALE GENOMIC DNA]</scope>
    <source>
        <strain evidence="2">DSM 14237 / IC166 / ACAM 630</strain>
    </source>
</reference>
<dbReference type="RefSeq" id="WP_013550291.1">
    <property type="nucleotide sequence ID" value="NC_014934.1"/>
</dbReference>
<evidence type="ECO:0000313" key="2">
    <source>
        <dbReference type="Proteomes" id="UP000008634"/>
    </source>
</evidence>
<dbReference type="InterPro" id="IPR049799">
    <property type="entry name" value="SitI3-like"/>
</dbReference>
<sequence>MALKYILQVKTEVSLLNFIEIYLNKKTVLFSKGKINKGININLYEVLGFMFSFTFSEKVFFDYLIDENKVVEENWDYSSDIHFRLDKFYDNLLARLNMIEVCVYILNNTKEDIRLLFNGDILVLERTNGIISINKNFGFWNTSDLLGQIKMIVL</sequence>
<organism evidence="1 2">
    <name type="scientific">Cellulophaga algicola (strain DSM 14237 / IC166 / ACAM 630)</name>
    <dbReference type="NCBI Taxonomy" id="688270"/>
    <lineage>
        <taxon>Bacteria</taxon>
        <taxon>Pseudomonadati</taxon>
        <taxon>Bacteroidota</taxon>
        <taxon>Flavobacteriia</taxon>
        <taxon>Flavobacteriales</taxon>
        <taxon>Flavobacteriaceae</taxon>
        <taxon>Cellulophaga</taxon>
    </lineage>
</organism>
<dbReference type="HOGENOM" id="CLU_1701077_0_0_10"/>
<evidence type="ECO:0000313" key="1">
    <source>
        <dbReference type="EMBL" id="ADV48810.1"/>
    </source>
</evidence>
<dbReference type="EMBL" id="CP002453">
    <property type="protein sequence ID" value="ADV48810.1"/>
    <property type="molecule type" value="Genomic_DNA"/>
</dbReference>
<dbReference type="OrthoDB" id="9864232at2"/>